<feature type="chain" id="PRO_5025049026" evidence="4">
    <location>
        <begin position="23"/>
        <end position="365"/>
    </location>
</feature>
<dbReference type="OrthoDB" id="9342512at2"/>
<proteinExistence type="inferred from homology"/>
<name>A0A640VWV0_9RHOB</name>
<reference evidence="6 7" key="1">
    <citation type="submission" date="2019-12" db="EMBL/GenBank/DDBJ databases">
        <title>Roseobacter cerasinus sp. nov., isolated from seawater around aquaculture.</title>
        <authorList>
            <person name="Muramatsu S."/>
            <person name="Takabe Y."/>
            <person name="Mori K."/>
            <person name="Takaichi S."/>
            <person name="Hanada S."/>
        </authorList>
    </citation>
    <scope>NUCLEOTIDE SEQUENCE [LARGE SCALE GENOMIC DNA]</scope>
    <source>
        <strain evidence="6 7">AI77</strain>
    </source>
</reference>
<evidence type="ECO:0000256" key="2">
    <source>
        <dbReference type="ARBA" id="ARBA00007639"/>
    </source>
</evidence>
<dbReference type="GO" id="GO:0030313">
    <property type="term" value="C:cell envelope"/>
    <property type="evidence" value="ECO:0007669"/>
    <property type="project" value="UniProtKB-SubCell"/>
</dbReference>
<feature type="signal peptide" evidence="4">
    <location>
        <begin position="1"/>
        <end position="22"/>
    </location>
</feature>
<dbReference type="EMBL" id="BLIV01000011">
    <property type="protein sequence ID" value="GFE52377.1"/>
    <property type="molecule type" value="Genomic_DNA"/>
</dbReference>
<comment type="caution">
    <text evidence="6">The sequence shown here is derived from an EMBL/GenBank/DDBJ whole genome shotgun (WGS) entry which is preliminary data.</text>
</comment>
<evidence type="ECO:0000313" key="7">
    <source>
        <dbReference type="Proteomes" id="UP000436522"/>
    </source>
</evidence>
<dbReference type="PANTHER" id="PTHR46847">
    <property type="entry name" value="D-ALLOSE-BINDING PERIPLASMIC PROTEIN-RELATED"/>
    <property type="match status" value="1"/>
</dbReference>
<dbReference type="Gene3D" id="3.40.50.2300">
    <property type="match status" value="2"/>
</dbReference>
<organism evidence="6 7">
    <name type="scientific">Roseobacter cerasinus</name>
    <dbReference type="NCBI Taxonomy" id="2602289"/>
    <lineage>
        <taxon>Bacteria</taxon>
        <taxon>Pseudomonadati</taxon>
        <taxon>Pseudomonadota</taxon>
        <taxon>Alphaproteobacteria</taxon>
        <taxon>Rhodobacterales</taxon>
        <taxon>Roseobacteraceae</taxon>
        <taxon>Roseobacter</taxon>
    </lineage>
</organism>
<accession>A0A640VWV0</accession>
<dbReference type="SUPFAM" id="SSF53822">
    <property type="entry name" value="Periplasmic binding protein-like I"/>
    <property type="match status" value="1"/>
</dbReference>
<keyword evidence="7" id="KW-1185">Reference proteome</keyword>
<dbReference type="InterPro" id="IPR025997">
    <property type="entry name" value="SBP_2_dom"/>
</dbReference>
<protein>
    <submittedName>
        <fullName evidence="6">Sugar ABC transporter substrate-binding protein</fullName>
    </submittedName>
</protein>
<evidence type="ECO:0000256" key="1">
    <source>
        <dbReference type="ARBA" id="ARBA00004196"/>
    </source>
</evidence>
<evidence type="ECO:0000259" key="5">
    <source>
        <dbReference type="Pfam" id="PF13407"/>
    </source>
</evidence>
<sequence length="365" mass="38732">MLRRTLLASAVAAMALTTGASAQSVDEAKQFVDQFASRQDTWTGPTTGPAAQPDKLVVMLASDLTNGGVLGAAEGSKEAAAAIGWDLRIIEGAGTISGRTAAFNQALALNPDGIIINGFNPTEQQVGLEAAQNANIPMVAWHATSDNGPAPDVGLFANITTNARDVSLAAAYWAFVDAEEQPKVVIFTDSTYQIAIDKADWMKEAIENLGGEVLEYVDTPIAETSTRMPQLTTSLLQRHGAKWTHSLAINDLYFDFMGPSLAAAGIPGDGGPIAVAAGDGSQAAYQRVRTQEYQAVTVAEPLNLQGWQMIDELNRAFAGEEWSGFNSPLHVVTPDNIEFDGGPNNTFDPDNGYRDAYKKIWGVAG</sequence>
<dbReference type="Proteomes" id="UP000436522">
    <property type="component" value="Unassembled WGS sequence"/>
</dbReference>
<comment type="similarity">
    <text evidence="2">Belongs to the bacterial solute-binding protein 2 family.</text>
</comment>
<evidence type="ECO:0000256" key="3">
    <source>
        <dbReference type="ARBA" id="ARBA00022729"/>
    </source>
</evidence>
<comment type="subcellular location">
    <subcellularLocation>
        <location evidence="1">Cell envelope</location>
    </subcellularLocation>
</comment>
<dbReference type="InterPro" id="IPR028082">
    <property type="entry name" value="Peripla_BP_I"/>
</dbReference>
<feature type="domain" description="Periplasmic binding protein" evidence="5">
    <location>
        <begin position="62"/>
        <end position="321"/>
    </location>
</feature>
<dbReference type="GO" id="GO:0030246">
    <property type="term" value="F:carbohydrate binding"/>
    <property type="evidence" value="ECO:0007669"/>
    <property type="project" value="UniProtKB-ARBA"/>
</dbReference>
<evidence type="ECO:0000313" key="6">
    <source>
        <dbReference type="EMBL" id="GFE52377.1"/>
    </source>
</evidence>
<gene>
    <name evidence="6" type="ORF">So717_41300</name>
</gene>
<dbReference type="PANTHER" id="PTHR46847:SF1">
    <property type="entry name" value="D-ALLOSE-BINDING PERIPLASMIC PROTEIN-RELATED"/>
    <property type="match status" value="1"/>
</dbReference>
<dbReference type="Pfam" id="PF13407">
    <property type="entry name" value="Peripla_BP_4"/>
    <property type="match status" value="1"/>
</dbReference>
<dbReference type="RefSeq" id="WP_159980937.1">
    <property type="nucleotide sequence ID" value="NZ_BLIV01000011.1"/>
</dbReference>
<dbReference type="AlphaFoldDB" id="A0A640VWV0"/>
<evidence type="ECO:0000256" key="4">
    <source>
        <dbReference type="SAM" id="SignalP"/>
    </source>
</evidence>
<keyword evidence="3 4" id="KW-0732">Signal</keyword>